<dbReference type="InterPro" id="IPR029058">
    <property type="entry name" value="AB_hydrolase_fold"/>
</dbReference>
<evidence type="ECO:0000256" key="1">
    <source>
        <dbReference type="SAM" id="MobiDB-lite"/>
    </source>
</evidence>
<organism evidence="2 3">
    <name type="scientific">Streptococcus troglodytae</name>
    <dbReference type="NCBI Taxonomy" id="1111760"/>
    <lineage>
        <taxon>Bacteria</taxon>
        <taxon>Bacillati</taxon>
        <taxon>Bacillota</taxon>
        <taxon>Bacilli</taxon>
        <taxon>Lactobacillales</taxon>
        <taxon>Streptococcaceae</taxon>
        <taxon>Streptococcus</taxon>
    </lineage>
</organism>
<evidence type="ECO:0008006" key="4">
    <source>
        <dbReference type="Google" id="ProtNLM"/>
    </source>
</evidence>
<dbReference type="EMBL" id="AP014612">
    <property type="protein sequence ID" value="BAQ25194.1"/>
    <property type="molecule type" value="Genomic_DNA"/>
</dbReference>
<gene>
    <name evidence="2" type="ORF">SRT_19330</name>
</gene>
<sequence length="433" mass="46815">MLVGTTSSVNADTQASTTDKTAVITENQEQVISTQEGVESSVAPIQAEETVPSAAFSSDKQTTEENNKITESEKGADMVPNSDNSITAEDIDSQNQAGRSSSQATVRATDIAANPITPATDGTTVYSKTKQASVTVQTDAQKSEILSKNNREEQALNQQDFVSGQQRVTINRILDNKTSGISTLDAAALTYEFEKARLKGATDATIITEIQKTGKIIPSNLAYISDFYDNQTGTSGTAFKDKTSNKIIIAYTGTNNEGNQWQDALGADIMGIGLARGQHYQPAYDFYDKIASQYGVQNIVITGHSLGGNVAQRVALKKNSPTTVVYNSAPLYIPAIAYLGNKVYESLRKNFDLPPNKEEAKKTIADIKNDQRQFTGNVIRITTQKDWLNNTTRNLGAVYLGKEHIIINSGGHDLQGIVNDMKQVANVKALVSI</sequence>
<name>A0A1L7LLV7_9STRE</name>
<dbReference type="Gene3D" id="3.40.50.1820">
    <property type="entry name" value="alpha/beta hydrolase"/>
    <property type="match status" value="1"/>
</dbReference>
<evidence type="ECO:0000313" key="3">
    <source>
        <dbReference type="Proteomes" id="UP000217758"/>
    </source>
</evidence>
<feature type="compositionally biased region" description="Polar residues" evidence="1">
    <location>
        <begin position="81"/>
        <end position="106"/>
    </location>
</feature>
<dbReference type="Pfam" id="PF26363">
    <property type="entry name" value="Phospholipase-like"/>
    <property type="match status" value="1"/>
</dbReference>
<dbReference type="AlphaFoldDB" id="A0A1L7LLV7"/>
<dbReference type="Proteomes" id="UP000217758">
    <property type="component" value="Chromosome"/>
</dbReference>
<feature type="region of interest" description="Disordered" evidence="1">
    <location>
        <begin position="1"/>
        <end position="106"/>
    </location>
</feature>
<dbReference type="KEGG" id="strg:SRT_19330"/>
<reference evidence="2 3" key="1">
    <citation type="journal article" date="2016" name="Microbiol. Immunol.">
        <title>Complete genome sequence of Streptococcus troglodytae TKU31 isolated from the oral cavity of a chimpanzee (Pan troglodytes).</title>
        <authorList>
            <person name="Okamoto M."/>
            <person name="Naito M."/>
            <person name="Miyanohara M."/>
            <person name="Imai S."/>
            <person name="Nomura Y."/>
            <person name="Saito W."/>
            <person name="Momoi Y."/>
            <person name="Takada K."/>
            <person name="Miyabe-Nishiwaki T."/>
            <person name="Tomonaga M."/>
            <person name="Hanada N."/>
        </authorList>
    </citation>
    <scope>NUCLEOTIDE SEQUENCE [LARGE SCALE GENOMIC DNA]</scope>
    <source>
        <strain evidence="3">TKU 31</strain>
    </source>
</reference>
<protein>
    <recommendedName>
        <fullName evidence="4">DUF2974 domain-containing protein</fullName>
    </recommendedName>
</protein>
<evidence type="ECO:0000313" key="2">
    <source>
        <dbReference type="EMBL" id="BAQ25194.1"/>
    </source>
</evidence>
<keyword evidence="3" id="KW-1185">Reference proteome</keyword>
<feature type="compositionally biased region" description="Polar residues" evidence="1">
    <location>
        <begin position="1"/>
        <end position="38"/>
    </location>
</feature>
<feature type="compositionally biased region" description="Basic and acidic residues" evidence="1">
    <location>
        <begin position="61"/>
        <end position="76"/>
    </location>
</feature>
<accession>A0A1L7LLV7</accession>
<proteinExistence type="predicted"/>
<dbReference type="SUPFAM" id="SSF53474">
    <property type="entry name" value="alpha/beta-Hydrolases"/>
    <property type="match status" value="1"/>
</dbReference>